<dbReference type="EMBL" id="JAKGTH010000008">
    <property type="protein sequence ID" value="MCF4101477.1"/>
    <property type="molecule type" value="Genomic_DNA"/>
</dbReference>
<protein>
    <submittedName>
        <fullName evidence="2">Transporter</fullName>
    </submittedName>
</protein>
<keyword evidence="3" id="KW-1185">Reference proteome</keyword>
<dbReference type="Proteomes" id="UP001179363">
    <property type="component" value="Unassembled WGS sequence"/>
</dbReference>
<evidence type="ECO:0000256" key="1">
    <source>
        <dbReference type="SAM" id="MobiDB-lite"/>
    </source>
</evidence>
<dbReference type="InterPro" id="IPR025737">
    <property type="entry name" value="FApF"/>
</dbReference>
<dbReference type="Pfam" id="PF13557">
    <property type="entry name" value="Phenol_MetA_deg"/>
    <property type="match status" value="1"/>
</dbReference>
<feature type="region of interest" description="Disordered" evidence="1">
    <location>
        <begin position="298"/>
        <end position="322"/>
    </location>
</feature>
<comment type="caution">
    <text evidence="2">The sequence shown here is derived from an EMBL/GenBank/DDBJ whole genome shotgun (WGS) entry which is preliminary data.</text>
</comment>
<feature type="compositionally biased region" description="Basic and acidic residues" evidence="1">
    <location>
        <begin position="301"/>
        <end position="311"/>
    </location>
</feature>
<sequence>MQHSTSKAVLLLLVFFVNFSIYAQYTETINSNRPGSSQGAFSVGTGVLQVEAGGYLGNDQHNLLVTDTDILGADYALRYGLFFEALEVSLIGSFQNESTTLKVGGNEEEFKRSNFKTNTLGIKYLIFDPSRSIEPDKPNLYSWKANQQFKWKSLIPAVAVYAGANFSFGDNPYLYEGENKLSPKIVVSTQNNWIGSYVLVMNFIADKLTEDSPTFAGIVTLTHAFTPKVAGFIEYQGLISDIYADDIARIGGAYLFTDDFQVDLSGLINFKNTPSRWQVAAGISYRFDMHTKDEYIDDSFEGDRRRKRSEEQQGNTEEPETE</sequence>
<accession>A0ABS9EF41</accession>
<reference evidence="2" key="1">
    <citation type="submission" date="2022-01" db="EMBL/GenBank/DDBJ databases">
        <title>Gillisia lutea sp. nov., isolated from marine plastic residues from the Malvarosa beach (Valencia, Spain).</title>
        <authorList>
            <person name="Vidal-Verdu A."/>
            <person name="Molina-Menor E."/>
            <person name="Satari L."/>
            <person name="Pascual J."/>
            <person name="Pereto J."/>
            <person name="Porcar M."/>
        </authorList>
    </citation>
    <scope>NUCLEOTIDE SEQUENCE</scope>
    <source>
        <strain evidence="2">M10.2A</strain>
    </source>
</reference>
<organism evidence="2 3">
    <name type="scientific">Gillisia lutea</name>
    <dbReference type="NCBI Taxonomy" id="2909668"/>
    <lineage>
        <taxon>Bacteria</taxon>
        <taxon>Pseudomonadati</taxon>
        <taxon>Bacteroidota</taxon>
        <taxon>Flavobacteriia</taxon>
        <taxon>Flavobacteriales</taxon>
        <taxon>Flavobacteriaceae</taxon>
        <taxon>Gillisia</taxon>
    </lineage>
</organism>
<name>A0ABS9EF41_9FLAO</name>
<evidence type="ECO:0000313" key="3">
    <source>
        <dbReference type="Proteomes" id="UP001179363"/>
    </source>
</evidence>
<gene>
    <name evidence="2" type="ORF">L1I30_07360</name>
</gene>
<dbReference type="RefSeq" id="WP_236133631.1">
    <property type="nucleotide sequence ID" value="NZ_JAKGTH010000008.1"/>
</dbReference>
<proteinExistence type="predicted"/>
<evidence type="ECO:0000313" key="2">
    <source>
        <dbReference type="EMBL" id="MCF4101477.1"/>
    </source>
</evidence>